<evidence type="ECO:0000313" key="1">
    <source>
        <dbReference type="EMBL" id="KFO31819.1"/>
    </source>
</evidence>
<proteinExistence type="predicted"/>
<keyword evidence="2" id="KW-1185">Reference proteome</keyword>
<gene>
    <name evidence="1" type="ORF">H920_06860</name>
</gene>
<organism evidence="1 2">
    <name type="scientific">Fukomys damarensis</name>
    <name type="common">Damaraland mole rat</name>
    <name type="synonym">Cryptomys damarensis</name>
    <dbReference type="NCBI Taxonomy" id="885580"/>
    <lineage>
        <taxon>Eukaryota</taxon>
        <taxon>Metazoa</taxon>
        <taxon>Chordata</taxon>
        <taxon>Craniata</taxon>
        <taxon>Vertebrata</taxon>
        <taxon>Euteleostomi</taxon>
        <taxon>Mammalia</taxon>
        <taxon>Eutheria</taxon>
        <taxon>Euarchontoglires</taxon>
        <taxon>Glires</taxon>
        <taxon>Rodentia</taxon>
        <taxon>Hystricomorpha</taxon>
        <taxon>Bathyergidae</taxon>
        <taxon>Fukomys</taxon>
    </lineage>
</organism>
<dbReference type="Proteomes" id="UP000028990">
    <property type="component" value="Unassembled WGS sequence"/>
</dbReference>
<name>A0A091DI74_FUKDA</name>
<protein>
    <submittedName>
        <fullName evidence="1">Uncharacterized protein</fullName>
    </submittedName>
</protein>
<evidence type="ECO:0000313" key="2">
    <source>
        <dbReference type="Proteomes" id="UP000028990"/>
    </source>
</evidence>
<reference evidence="1 2" key="1">
    <citation type="submission" date="2013-11" db="EMBL/GenBank/DDBJ databases">
        <title>The Damaraland mole rat (Fukomys damarensis) genome and evolution of African mole rats.</title>
        <authorList>
            <person name="Gladyshev V.N."/>
            <person name="Fang X."/>
        </authorList>
    </citation>
    <scope>NUCLEOTIDE SEQUENCE [LARGE SCALE GENOMIC DNA]</scope>
    <source>
        <tissue evidence="1">Liver</tissue>
    </source>
</reference>
<dbReference type="EMBL" id="KN122247">
    <property type="protein sequence ID" value="KFO31819.1"/>
    <property type="molecule type" value="Genomic_DNA"/>
</dbReference>
<dbReference type="AlphaFoldDB" id="A0A091DI74"/>
<accession>A0A091DI74</accession>
<sequence length="66" mass="7213">MQLVLVSVSLVRTSQAVKMHNRASPGPCHFRSPAAHARRPCLVGARPPAPADPRQRLFLAQQPFST</sequence>